<organism evidence="3 4">
    <name type="scientific">Bambusicola thoracicus</name>
    <name type="common">Chinese bamboo-partridge</name>
    <name type="synonym">Perdix thoracica</name>
    <dbReference type="NCBI Taxonomy" id="9083"/>
    <lineage>
        <taxon>Eukaryota</taxon>
        <taxon>Metazoa</taxon>
        <taxon>Chordata</taxon>
        <taxon>Craniata</taxon>
        <taxon>Vertebrata</taxon>
        <taxon>Euteleostomi</taxon>
        <taxon>Archelosauria</taxon>
        <taxon>Archosauria</taxon>
        <taxon>Dinosauria</taxon>
        <taxon>Saurischia</taxon>
        <taxon>Theropoda</taxon>
        <taxon>Coelurosauria</taxon>
        <taxon>Aves</taxon>
        <taxon>Neognathae</taxon>
        <taxon>Galloanserae</taxon>
        <taxon>Galliformes</taxon>
        <taxon>Phasianidae</taxon>
        <taxon>Perdicinae</taxon>
        <taxon>Bambusicola</taxon>
    </lineage>
</organism>
<comment type="caution">
    <text evidence="3">The sequence shown here is derived from an EMBL/GenBank/DDBJ whole genome shotgun (WGS) entry which is preliminary data.</text>
</comment>
<proteinExistence type="predicted"/>
<dbReference type="Proteomes" id="UP000237246">
    <property type="component" value="Unassembled WGS sequence"/>
</dbReference>
<feature type="signal peptide" evidence="2">
    <location>
        <begin position="1"/>
        <end position="16"/>
    </location>
</feature>
<sequence length="47" mass="5336">MALQSLMTLWPHMALQLHTALHLHMVLQPLVAHGLVLRRMAQVVQLS</sequence>
<evidence type="ECO:0000313" key="4">
    <source>
        <dbReference type="Proteomes" id="UP000237246"/>
    </source>
</evidence>
<feature type="transmembrane region" description="Helical" evidence="1">
    <location>
        <begin position="20"/>
        <end position="37"/>
    </location>
</feature>
<keyword evidence="1" id="KW-1133">Transmembrane helix</keyword>
<accession>A0A2P4SBY8</accession>
<keyword evidence="4" id="KW-1185">Reference proteome</keyword>
<protein>
    <submittedName>
        <fullName evidence="3">Uncharacterized protein</fullName>
    </submittedName>
</protein>
<keyword evidence="2" id="KW-0732">Signal</keyword>
<dbReference type="AlphaFoldDB" id="A0A2P4SBY8"/>
<name>A0A2P4SBY8_BAMTH</name>
<dbReference type="EMBL" id="PPHD01066941">
    <property type="protein sequence ID" value="POI21629.1"/>
    <property type="molecule type" value="Genomic_DNA"/>
</dbReference>
<keyword evidence="1" id="KW-0472">Membrane</keyword>
<evidence type="ECO:0000256" key="2">
    <source>
        <dbReference type="SAM" id="SignalP"/>
    </source>
</evidence>
<feature type="chain" id="PRO_5015136682" evidence="2">
    <location>
        <begin position="17"/>
        <end position="47"/>
    </location>
</feature>
<reference evidence="3 4" key="1">
    <citation type="submission" date="2018-01" db="EMBL/GenBank/DDBJ databases">
        <title>Comparison of the Chinese Bamboo Partridge and Red Junglefowl genome sequences highlights the importance of demography in genome evolution.</title>
        <authorList>
            <person name="Tiley G.P."/>
            <person name="Kimball R.T."/>
            <person name="Braun E.L."/>
            <person name="Burleigh J.G."/>
        </authorList>
    </citation>
    <scope>NUCLEOTIDE SEQUENCE [LARGE SCALE GENOMIC DNA]</scope>
    <source>
        <strain evidence="3">RTK389</strain>
        <tissue evidence="3">Blood</tissue>
    </source>
</reference>
<gene>
    <name evidence="3" type="ORF">CIB84_014623</name>
</gene>
<evidence type="ECO:0000256" key="1">
    <source>
        <dbReference type="SAM" id="Phobius"/>
    </source>
</evidence>
<keyword evidence="1" id="KW-0812">Transmembrane</keyword>
<evidence type="ECO:0000313" key="3">
    <source>
        <dbReference type="EMBL" id="POI21629.1"/>
    </source>
</evidence>